<evidence type="ECO:0000313" key="4">
    <source>
        <dbReference type="Proteomes" id="UP001597389"/>
    </source>
</evidence>
<dbReference type="InterPro" id="IPR046255">
    <property type="entry name" value="DUF6288"/>
</dbReference>
<protein>
    <submittedName>
        <fullName evidence="3">DUF6288 domain-containing protein</fullName>
    </submittedName>
</protein>
<proteinExistence type="predicted"/>
<feature type="coiled-coil region" evidence="1">
    <location>
        <begin position="119"/>
        <end position="146"/>
    </location>
</feature>
<organism evidence="3 4">
    <name type="scientific">Rubritalea tangerina</name>
    <dbReference type="NCBI Taxonomy" id="430798"/>
    <lineage>
        <taxon>Bacteria</taxon>
        <taxon>Pseudomonadati</taxon>
        <taxon>Verrucomicrobiota</taxon>
        <taxon>Verrucomicrobiia</taxon>
        <taxon>Verrucomicrobiales</taxon>
        <taxon>Rubritaleaceae</taxon>
        <taxon>Rubritalea</taxon>
    </lineage>
</organism>
<dbReference type="Proteomes" id="UP001597389">
    <property type="component" value="Unassembled WGS sequence"/>
</dbReference>
<reference evidence="4" key="1">
    <citation type="journal article" date="2019" name="Int. J. Syst. Evol. Microbiol.">
        <title>The Global Catalogue of Microorganisms (GCM) 10K type strain sequencing project: providing services to taxonomists for standard genome sequencing and annotation.</title>
        <authorList>
            <consortium name="The Broad Institute Genomics Platform"/>
            <consortium name="The Broad Institute Genome Sequencing Center for Infectious Disease"/>
            <person name="Wu L."/>
            <person name="Ma J."/>
        </authorList>
    </citation>
    <scope>NUCLEOTIDE SEQUENCE [LARGE SCALE GENOMIC DNA]</scope>
    <source>
        <strain evidence="4">CCUG 57942</strain>
    </source>
</reference>
<dbReference type="InterPro" id="IPR001478">
    <property type="entry name" value="PDZ"/>
</dbReference>
<dbReference type="Gene3D" id="2.30.42.10">
    <property type="match status" value="1"/>
</dbReference>
<feature type="domain" description="PDZ" evidence="2">
    <location>
        <begin position="264"/>
        <end position="301"/>
    </location>
</feature>
<accession>A0ABW4ZBG7</accession>
<evidence type="ECO:0000256" key="1">
    <source>
        <dbReference type="SAM" id="Coils"/>
    </source>
</evidence>
<keyword evidence="1" id="KW-0175">Coiled coil</keyword>
<name>A0ABW4ZBG7_9BACT</name>
<dbReference type="SUPFAM" id="SSF50156">
    <property type="entry name" value="PDZ domain-like"/>
    <property type="match status" value="1"/>
</dbReference>
<sequence length="707" mass="79375">MESQKNTGSWKYRMKMGLNFKRSFLQLWVMILTLMLTNHLQAKEQSTKNLSESELLDIVFKADINQEFIKKMLPLVEGDLKDLLQKAPSQRGIAAQQKWGCIYVPEKTWKQYVRLKGTLMKKAHELSEAEAEKVDHENDIAKAIAVKEAYSGNRGVILVQMMRAMKDPRERLLLLCIEYTSHGFGNGLMNTIAIEELIAPYAESMRLRKLRLAKENNEILAEGCKGPESVSVTGFSFNYFVNPDELKPGFKGLYSYVSRYRKPGYVVAAIKPGSPAAKSELKLGDVILGVEGQLFKDIPEEGKSFNPELMDKYIGNAIEKAETTGSAIFNIRRPISKEQTAFETSIHGKAMSVALKMSKVGGFSKTMPFNCTKSAAYAQSLAKYLAEDVEGVESPFNPQYFRSYTLLGLLSMGEAKYDKLVGKHIMKLVPESDTCPGTNCCTWTHTSSAIVLCEYYLRTKDERVKVGIERLYKILAAGQHAYYGSGHKCRGGDYNSSGMNITCANTLLSFALIKKCGVKVDDTRIEKSLAFLRNATEHGYIRYDGVSTYAEGKKLDYRYNGTQKAGSAARTALTAIAARLLGDDKYADELIRYTRHELGNEKDRFKHLAHVHGLPKMGMFWGFLALGGADEDALSEAMRAHVWLLQMSRRPGENSLYMYRRGGSRYLSTIYLLGINSRKHNLYVTGKSWWKPGYKVPLAKAESVSKK</sequence>
<dbReference type="InterPro" id="IPR008928">
    <property type="entry name" value="6-hairpin_glycosidase_sf"/>
</dbReference>
<gene>
    <name evidence="3" type="ORF">ACFSW8_09185</name>
</gene>
<comment type="caution">
    <text evidence="3">The sequence shown here is derived from an EMBL/GenBank/DDBJ whole genome shotgun (WGS) entry which is preliminary data.</text>
</comment>
<dbReference type="EMBL" id="JBHUJB010000036">
    <property type="protein sequence ID" value="MFD2159070.1"/>
    <property type="molecule type" value="Genomic_DNA"/>
</dbReference>
<dbReference type="SUPFAM" id="SSF48208">
    <property type="entry name" value="Six-hairpin glycosidases"/>
    <property type="match status" value="1"/>
</dbReference>
<dbReference type="InterPro" id="IPR036034">
    <property type="entry name" value="PDZ_sf"/>
</dbReference>
<keyword evidence="4" id="KW-1185">Reference proteome</keyword>
<evidence type="ECO:0000259" key="2">
    <source>
        <dbReference type="PROSITE" id="PS50106"/>
    </source>
</evidence>
<dbReference type="RefSeq" id="WP_377089444.1">
    <property type="nucleotide sequence ID" value="NZ_JBHSJL010000014.1"/>
</dbReference>
<dbReference type="Pfam" id="PF19805">
    <property type="entry name" value="DUF6288"/>
    <property type="match status" value="1"/>
</dbReference>
<dbReference type="PROSITE" id="PS50106">
    <property type="entry name" value="PDZ"/>
    <property type="match status" value="1"/>
</dbReference>
<evidence type="ECO:0000313" key="3">
    <source>
        <dbReference type="EMBL" id="MFD2159070.1"/>
    </source>
</evidence>